<feature type="short sequence motif" description="DGA/G" evidence="4">
    <location>
        <begin position="203"/>
        <end position="205"/>
    </location>
</feature>
<reference evidence="6 7" key="1">
    <citation type="submission" date="2016-10" db="EMBL/GenBank/DDBJ databases">
        <authorList>
            <person name="de Groot N.N."/>
        </authorList>
    </citation>
    <scope>NUCLEOTIDE SEQUENCE [LARGE SCALE GENOMIC DNA]</scope>
    <source>
        <strain evidence="6 7">MT12</strain>
    </source>
</reference>
<name>A0A1H4Z9S2_9BRAD</name>
<feature type="active site" description="Proton acceptor" evidence="4">
    <location>
        <position position="203"/>
    </location>
</feature>
<evidence type="ECO:0000259" key="5">
    <source>
        <dbReference type="PROSITE" id="PS51635"/>
    </source>
</evidence>
<evidence type="ECO:0000256" key="1">
    <source>
        <dbReference type="ARBA" id="ARBA00022801"/>
    </source>
</evidence>
<dbReference type="PANTHER" id="PTHR24185">
    <property type="entry name" value="CALCIUM-INDEPENDENT PHOSPHOLIPASE A2-GAMMA"/>
    <property type="match status" value="1"/>
</dbReference>
<organism evidence="6 7">
    <name type="scientific">Bradyrhizobium erythrophlei</name>
    <dbReference type="NCBI Taxonomy" id="1437360"/>
    <lineage>
        <taxon>Bacteria</taxon>
        <taxon>Pseudomonadati</taxon>
        <taxon>Pseudomonadota</taxon>
        <taxon>Alphaproteobacteria</taxon>
        <taxon>Hyphomicrobiales</taxon>
        <taxon>Nitrobacteraceae</taxon>
        <taxon>Bradyrhizobium</taxon>
    </lineage>
</organism>
<sequence>MPKTKQQHLDREVGPKRILALDGGGIRGILTLEYLAAIETLLRERYKNNDLLLCDYFDLIGGTSTGSIIAAGLACGMTVDALKKLYRSIGTDIFQESFWRRGLLAPKFNSDALQRALDAQLGADTVIGGDRIRTGLMIMTKRLDTGSPWPLHNNPDAVFAKQDGALRLTQVVRASTAAPTYFKPEEITISARDGHTVNGAFVDGGVSPFNDPALQLLMLAALHGHGFRWHTGKDKLLLISAGTGVFRSTYPTEQILHMPAAEQGVRSLQSLMDDCSRHNHGMLQWLTNCLTPWPIDRAVTDMIADSQNGPQLATYARYNVLLEAAWLKEKLRIDRTPDALAKVAAMDDPKNMDELAGIGQLAAKEQVKPEHLPQAFDLT</sequence>
<dbReference type="GO" id="GO:0016020">
    <property type="term" value="C:membrane"/>
    <property type="evidence" value="ECO:0007669"/>
    <property type="project" value="TreeGrafter"/>
</dbReference>
<evidence type="ECO:0000256" key="4">
    <source>
        <dbReference type="PROSITE-ProRule" id="PRU01161"/>
    </source>
</evidence>
<accession>A0A1H4Z9S2</accession>
<feature type="short sequence motif" description="GXGXXG" evidence="4">
    <location>
        <begin position="23"/>
        <end position="28"/>
    </location>
</feature>
<evidence type="ECO:0000256" key="3">
    <source>
        <dbReference type="ARBA" id="ARBA00023098"/>
    </source>
</evidence>
<dbReference type="Pfam" id="PF01734">
    <property type="entry name" value="Patatin"/>
    <property type="match status" value="1"/>
</dbReference>
<feature type="short sequence motif" description="GXSXG" evidence="4">
    <location>
        <begin position="62"/>
        <end position="66"/>
    </location>
</feature>
<dbReference type="PROSITE" id="PS51635">
    <property type="entry name" value="PNPLA"/>
    <property type="match status" value="1"/>
</dbReference>
<gene>
    <name evidence="6" type="ORF">SAMN05444164_4265</name>
</gene>
<dbReference type="EMBL" id="FNTH01000001">
    <property type="protein sequence ID" value="SED26338.1"/>
    <property type="molecule type" value="Genomic_DNA"/>
</dbReference>
<dbReference type="AlphaFoldDB" id="A0A1H4Z9S2"/>
<dbReference type="PANTHER" id="PTHR24185:SF1">
    <property type="entry name" value="CALCIUM-INDEPENDENT PHOSPHOLIPASE A2-GAMMA"/>
    <property type="match status" value="1"/>
</dbReference>
<dbReference type="SUPFAM" id="SSF52151">
    <property type="entry name" value="FabD/lysophospholipase-like"/>
    <property type="match status" value="1"/>
</dbReference>
<protein>
    <submittedName>
        <fullName evidence="6">Patatin-like phospholipase</fullName>
    </submittedName>
</protein>
<dbReference type="Gene3D" id="3.40.1090.10">
    <property type="entry name" value="Cytosolic phospholipase A2 catalytic domain"/>
    <property type="match status" value="1"/>
</dbReference>
<evidence type="ECO:0000256" key="2">
    <source>
        <dbReference type="ARBA" id="ARBA00022963"/>
    </source>
</evidence>
<dbReference type="InterPro" id="IPR016035">
    <property type="entry name" value="Acyl_Trfase/lysoPLipase"/>
</dbReference>
<feature type="active site" description="Nucleophile" evidence="4">
    <location>
        <position position="64"/>
    </location>
</feature>
<keyword evidence="2 4" id="KW-0442">Lipid degradation</keyword>
<dbReference type="Proteomes" id="UP000198992">
    <property type="component" value="Unassembled WGS sequence"/>
</dbReference>
<proteinExistence type="predicted"/>
<evidence type="ECO:0000313" key="7">
    <source>
        <dbReference type="Proteomes" id="UP000198992"/>
    </source>
</evidence>
<dbReference type="GO" id="GO:0016042">
    <property type="term" value="P:lipid catabolic process"/>
    <property type="evidence" value="ECO:0007669"/>
    <property type="project" value="UniProtKB-UniRule"/>
</dbReference>
<feature type="domain" description="PNPLA" evidence="5">
    <location>
        <begin position="19"/>
        <end position="217"/>
    </location>
</feature>
<dbReference type="OrthoDB" id="9807112at2"/>
<dbReference type="InterPro" id="IPR002641">
    <property type="entry name" value="PNPLA_dom"/>
</dbReference>
<keyword evidence="1 4" id="KW-0378">Hydrolase</keyword>
<dbReference type="RefSeq" id="WP_092118731.1">
    <property type="nucleotide sequence ID" value="NZ_FNTH01000001.1"/>
</dbReference>
<keyword evidence="3 4" id="KW-0443">Lipid metabolism</keyword>
<evidence type="ECO:0000313" key="6">
    <source>
        <dbReference type="EMBL" id="SED26338.1"/>
    </source>
</evidence>
<dbReference type="GO" id="GO:0006631">
    <property type="term" value="P:fatty acid metabolic process"/>
    <property type="evidence" value="ECO:0007669"/>
    <property type="project" value="TreeGrafter"/>
</dbReference>
<dbReference type="GO" id="GO:0004620">
    <property type="term" value="F:phospholipase activity"/>
    <property type="evidence" value="ECO:0007669"/>
    <property type="project" value="TreeGrafter"/>
</dbReference>